<gene>
    <name evidence="4" type="ORF">GCM10007964_47810</name>
</gene>
<feature type="transmembrane region" description="Helical" evidence="2">
    <location>
        <begin position="71"/>
        <end position="90"/>
    </location>
</feature>
<reference evidence="4" key="1">
    <citation type="journal article" date="2014" name="Int. J. Syst. Evol. Microbiol.">
        <title>Complete genome sequence of Corynebacterium casei LMG S-19264T (=DSM 44701T), isolated from a smear-ripened cheese.</title>
        <authorList>
            <consortium name="US DOE Joint Genome Institute (JGI-PGF)"/>
            <person name="Walter F."/>
            <person name="Albersmeier A."/>
            <person name="Kalinowski J."/>
            <person name="Ruckert C."/>
        </authorList>
    </citation>
    <scope>NUCLEOTIDE SEQUENCE</scope>
    <source>
        <strain evidence="4">JCM 13064</strain>
    </source>
</reference>
<feature type="region of interest" description="Disordered" evidence="1">
    <location>
        <begin position="165"/>
        <end position="436"/>
    </location>
</feature>
<feature type="compositionally biased region" description="Basic and acidic residues" evidence="1">
    <location>
        <begin position="286"/>
        <end position="296"/>
    </location>
</feature>
<dbReference type="RefSeq" id="WP_189165262.1">
    <property type="nucleotide sequence ID" value="NZ_BMNT01000027.1"/>
</dbReference>
<feature type="domain" description="General stress protein 17M-like" evidence="3">
    <location>
        <begin position="19"/>
        <end position="95"/>
    </location>
</feature>
<feature type="transmembrane region" description="Helical" evidence="2">
    <location>
        <begin position="96"/>
        <end position="116"/>
    </location>
</feature>
<keyword evidence="2" id="KW-1133">Transmembrane helix</keyword>
<evidence type="ECO:0000313" key="4">
    <source>
        <dbReference type="EMBL" id="GGL00123.1"/>
    </source>
</evidence>
<comment type="caution">
    <text evidence="4">The sequence shown here is derived from an EMBL/GenBank/DDBJ whole genome shotgun (WGS) entry which is preliminary data.</text>
</comment>
<feature type="compositionally biased region" description="Low complexity" evidence="1">
    <location>
        <begin position="215"/>
        <end position="242"/>
    </location>
</feature>
<evidence type="ECO:0000313" key="5">
    <source>
        <dbReference type="Proteomes" id="UP000645217"/>
    </source>
</evidence>
<name>A0A917RBJ6_9ACTN</name>
<feature type="compositionally biased region" description="Basic and acidic residues" evidence="1">
    <location>
        <begin position="416"/>
        <end position="426"/>
    </location>
</feature>
<evidence type="ECO:0000256" key="1">
    <source>
        <dbReference type="SAM" id="MobiDB-lite"/>
    </source>
</evidence>
<keyword evidence="5" id="KW-1185">Reference proteome</keyword>
<feature type="compositionally biased region" description="Polar residues" evidence="1">
    <location>
        <begin position="427"/>
        <end position="436"/>
    </location>
</feature>
<dbReference type="AlphaFoldDB" id="A0A917RBJ6"/>
<keyword evidence="2" id="KW-0812">Transmembrane</keyword>
<dbReference type="Proteomes" id="UP000645217">
    <property type="component" value="Unassembled WGS sequence"/>
</dbReference>
<dbReference type="Pfam" id="PF11181">
    <property type="entry name" value="YflT"/>
    <property type="match status" value="1"/>
</dbReference>
<keyword evidence="2" id="KW-0472">Membrane</keyword>
<proteinExistence type="predicted"/>
<evidence type="ECO:0000256" key="2">
    <source>
        <dbReference type="SAM" id="Phobius"/>
    </source>
</evidence>
<sequence length="436" mass="43342">MLGSSAGPAGSPAVDRRLLVSYDNYPAAQRAVDTLSDAGYPVQNVAIVGSDLRMEELVTGRLTNGRAAAQGAVSGAVFGLVIGLFLGLFTTTTASFFALVVWAILWGAVLGGAFGFTSHAFKGGTRDFTSRSAIVAGRYDVLVPSAALEEALAVLEGGTKPADTVVVARPPSSGPLSTAAAPARPAAPAATTASGSVPGTSPAGPAARTPHADSASHAPQADRAASAAQRGPAPHADPAGPAWETGDAAPTSRTDADGSVPGTGGVTSWPQAQMPGVSPQMAGEQASREESTDARRAATAVTGAGAAAASPDPAHADRDQADPESPDMAADAGRMGTAESSIVRPATSREEAMEEATVAIPLSAVPTQRRGEAESPAAAPRSAGTPLTATPSGSSADTSATSTPSTGTSPEDAPSEDARYGDDRRATTPSGQDRLA</sequence>
<organism evidence="4 5">
    <name type="scientific">Sphaerisporangium melleum</name>
    <dbReference type="NCBI Taxonomy" id="321316"/>
    <lineage>
        <taxon>Bacteria</taxon>
        <taxon>Bacillati</taxon>
        <taxon>Actinomycetota</taxon>
        <taxon>Actinomycetes</taxon>
        <taxon>Streptosporangiales</taxon>
        <taxon>Streptosporangiaceae</taxon>
        <taxon>Sphaerisporangium</taxon>
    </lineage>
</organism>
<dbReference type="InterPro" id="IPR025889">
    <property type="entry name" value="GSP17M-like_dom"/>
</dbReference>
<feature type="compositionally biased region" description="Low complexity" evidence="1">
    <location>
        <begin position="178"/>
        <end position="193"/>
    </location>
</feature>
<accession>A0A917RBJ6</accession>
<reference evidence="4" key="2">
    <citation type="submission" date="2020-09" db="EMBL/GenBank/DDBJ databases">
        <authorList>
            <person name="Sun Q."/>
            <person name="Ohkuma M."/>
        </authorList>
    </citation>
    <scope>NUCLEOTIDE SEQUENCE</scope>
    <source>
        <strain evidence="4">JCM 13064</strain>
    </source>
</reference>
<feature type="compositionally biased region" description="Low complexity" evidence="1">
    <location>
        <begin position="374"/>
        <end position="410"/>
    </location>
</feature>
<protein>
    <recommendedName>
        <fullName evidence="3">General stress protein 17M-like domain-containing protein</fullName>
    </recommendedName>
</protein>
<evidence type="ECO:0000259" key="3">
    <source>
        <dbReference type="Pfam" id="PF11181"/>
    </source>
</evidence>
<feature type="compositionally biased region" description="Low complexity" evidence="1">
    <location>
        <begin position="297"/>
        <end position="313"/>
    </location>
</feature>
<dbReference type="EMBL" id="BMNT01000027">
    <property type="protein sequence ID" value="GGL00123.1"/>
    <property type="molecule type" value="Genomic_DNA"/>
</dbReference>